<dbReference type="EMBL" id="JPOX01000017">
    <property type="protein sequence ID" value="KFX46768.1"/>
    <property type="molecule type" value="Genomic_DNA"/>
</dbReference>
<feature type="repeat" description="WD" evidence="9">
    <location>
        <begin position="941"/>
        <end position="979"/>
    </location>
</feature>
<feature type="repeat" description="WD" evidence="9">
    <location>
        <begin position="819"/>
        <end position="858"/>
    </location>
</feature>
<evidence type="ECO:0000256" key="7">
    <source>
        <dbReference type="ARBA" id="ARBA00030034"/>
    </source>
</evidence>
<feature type="compositionally biased region" description="Polar residues" evidence="10">
    <location>
        <begin position="44"/>
        <end position="55"/>
    </location>
</feature>
<proteinExistence type="inferred from homology"/>
<evidence type="ECO:0000259" key="11">
    <source>
        <dbReference type="PROSITE" id="PS50181"/>
    </source>
</evidence>
<evidence type="ECO:0000256" key="10">
    <source>
        <dbReference type="SAM" id="MobiDB-lite"/>
    </source>
</evidence>
<dbReference type="GO" id="GO:0051301">
    <property type="term" value="P:cell division"/>
    <property type="evidence" value="ECO:0007669"/>
    <property type="project" value="UniProtKB-KW"/>
</dbReference>
<evidence type="ECO:0000256" key="2">
    <source>
        <dbReference type="ARBA" id="ARBA00007968"/>
    </source>
</evidence>
<feature type="compositionally biased region" description="Basic and acidic residues" evidence="10">
    <location>
        <begin position="34"/>
        <end position="43"/>
    </location>
</feature>
<dbReference type="Pfam" id="PF00400">
    <property type="entry name" value="WD40"/>
    <property type="match status" value="7"/>
</dbReference>
<reference key="1">
    <citation type="journal article" date="2014" name="PLoS Genet.">
        <title>Signature Gene Expression Reveals Novel Clues to the Molecular Mechanisms of Dimorphic Transition in Penicillium marneffei.</title>
        <authorList>
            <person name="Yang E."/>
            <person name="Wang G."/>
            <person name="Cai J."/>
            <person name="Woo P.C."/>
            <person name="Lau S.K."/>
            <person name="Yuen K.-Y."/>
            <person name="Chow W.-N."/>
            <person name="Lin X."/>
        </authorList>
    </citation>
    <scope>NUCLEOTIDE SEQUENCE [LARGE SCALE GENOMIC DNA]</scope>
    <source>
        <strain>PM1</strain>
    </source>
</reference>
<feature type="repeat" description="WD" evidence="9">
    <location>
        <begin position="859"/>
        <end position="900"/>
    </location>
</feature>
<feature type="repeat" description="WD" evidence="9">
    <location>
        <begin position="703"/>
        <end position="742"/>
    </location>
</feature>
<dbReference type="CDD" id="cd00200">
    <property type="entry name" value="WD40"/>
    <property type="match status" value="1"/>
</dbReference>
<evidence type="ECO:0000256" key="8">
    <source>
        <dbReference type="ARBA" id="ARBA00032113"/>
    </source>
</evidence>
<dbReference type="PROSITE" id="PS50294">
    <property type="entry name" value="WD_REPEATS_REGION"/>
    <property type="match status" value="4"/>
</dbReference>
<feature type="region of interest" description="Disordered" evidence="10">
    <location>
        <begin position="118"/>
        <end position="192"/>
    </location>
</feature>
<evidence type="ECO:0000256" key="9">
    <source>
        <dbReference type="PROSITE-ProRule" id="PRU00221"/>
    </source>
</evidence>
<evidence type="ECO:0000313" key="12">
    <source>
        <dbReference type="EMBL" id="KFX46768.1"/>
    </source>
</evidence>
<reference evidence="12" key="2">
    <citation type="journal article" date="2014" name="PLoS Genet.">
        <title>Signature gene expression reveals novel clues to the molecular mechanisms of dimorphic transition in Penicillium marneffei.</title>
        <authorList>
            <person name="Yang E."/>
            <person name="Wang G."/>
            <person name="Cai J."/>
            <person name="Woo P.C."/>
            <person name="Lau S.K."/>
            <person name="Yuen K.-Y."/>
            <person name="Chow W.-N."/>
            <person name="Lin X."/>
        </authorList>
    </citation>
    <scope>NUCLEOTIDE SEQUENCE</scope>
    <source>
        <strain evidence="12">PM1</strain>
    </source>
</reference>
<protein>
    <recommendedName>
        <fullName evidence="4">Probable E3 ubiquitin ligase complex SCF subunit sconB</fullName>
    </recommendedName>
    <alternativeName>
        <fullName evidence="8">Sulfur controller B</fullName>
    </alternativeName>
    <alternativeName>
        <fullName evidence="7">Sulfur metabolite repression control protein B</fullName>
    </alternativeName>
</protein>
<dbReference type="Gene3D" id="2.130.10.10">
    <property type="entry name" value="YVTN repeat-like/Quinoprotein amine dehydrogenase"/>
    <property type="match status" value="1"/>
</dbReference>
<evidence type="ECO:0000256" key="5">
    <source>
        <dbReference type="ARBA" id="ARBA00022574"/>
    </source>
</evidence>
<dbReference type="InterPro" id="IPR001680">
    <property type="entry name" value="WD40_rpt"/>
</dbReference>
<dbReference type="InterPro" id="IPR015943">
    <property type="entry name" value="WD40/YVTN_repeat-like_dom_sf"/>
</dbReference>
<keyword evidence="6" id="KW-0677">Repeat</keyword>
<dbReference type="PROSITE" id="PS50181">
    <property type="entry name" value="FBOX"/>
    <property type="match status" value="1"/>
</dbReference>
<feature type="compositionally biased region" description="Basic residues" evidence="10">
    <location>
        <begin position="563"/>
        <end position="585"/>
    </location>
</feature>
<dbReference type="PROSITE" id="PS00678">
    <property type="entry name" value="WD_REPEATS_1"/>
    <property type="match status" value="1"/>
</dbReference>
<feature type="compositionally biased region" description="Polar residues" evidence="10">
    <location>
        <begin position="119"/>
        <end position="133"/>
    </location>
</feature>
<dbReference type="InterPro" id="IPR036322">
    <property type="entry name" value="WD40_repeat_dom_sf"/>
</dbReference>
<dbReference type="InterPro" id="IPR036047">
    <property type="entry name" value="F-box-like_dom_sf"/>
</dbReference>
<comment type="caution">
    <text evidence="12">The sequence shown here is derived from an EMBL/GenBank/DDBJ whole genome shotgun (WGS) entry which is preliminary data.</text>
</comment>
<dbReference type="PROSITE" id="PS50082">
    <property type="entry name" value="WD_REPEATS_2"/>
    <property type="match status" value="6"/>
</dbReference>
<dbReference type="Gene3D" id="1.20.1280.50">
    <property type="match status" value="1"/>
</dbReference>
<organism evidence="12">
    <name type="scientific">Talaromyces marneffei PM1</name>
    <dbReference type="NCBI Taxonomy" id="1077442"/>
    <lineage>
        <taxon>Eukaryota</taxon>
        <taxon>Fungi</taxon>
        <taxon>Dikarya</taxon>
        <taxon>Ascomycota</taxon>
        <taxon>Pezizomycotina</taxon>
        <taxon>Eurotiomycetes</taxon>
        <taxon>Eurotiomycetidae</taxon>
        <taxon>Eurotiales</taxon>
        <taxon>Trichocomaceae</taxon>
        <taxon>Talaromyces</taxon>
        <taxon>Talaromyces sect. Talaromyces</taxon>
    </lineage>
</organism>
<dbReference type="CDD" id="cd22147">
    <property type="entry name" value="F-box_SpPof1-like"/>
    <property type="match status" value="1"/>
</dbReference>
<dbReference type="HOGENOM" id="CLU_000288_103_3_1"/>
<feature type="repeat" description="WD" evidence="9">
    <location>
        <begin position="773"/>
        <end position="792"/>
    </location>
</feature>
<comment type="similarity">
    <text evidence="2">Belongs to the WD repeat MET30/SCONB/SCON-2 family.</text>
</comment>
<evidence type="ECO:0000256" key="4">
    <source>
        <dbReference type="ARBA" id="ARBA00015819"/>
    </source>
</evidence>
<keyword evidence="12" id="KW-0131">Cell cycle</keyword>
<dbReference type="SUPFAM" id="SSF81383">
    <property type="entry name" value="F-box domain"/>
    <property type="match status" value="1"/>
</dbReference>
<comment type="subunit">
    <text evidence="3">Component of the SCF(sconB) E3 ubiquitin ligase complex.</text>
</comment>
<feature type="region of interest" description="Disordered" evidence="10">
    <location>
        <begin position="212"/>
        <end position="307"/>
    </location>
</feature>
<evidence type="ECO:0000256" key="3">
    <source>
        <dbReference type="ARBA" id="ARBA00011725"/>
    </source>
</evidence>
<feature type="region of interest" description="Disordered" evidence="10">
    <location>
        <begin position="1"/>
        <end position="56"/>
    </location>
</feature>
<dbReference type="SMART" id="SM00256">
    <property type="entry name" value="FBOX"/>
    <property type="match status" value="1"/>
</dbReference>
<accession>A0A093XNG3</accession>
<dbReference type="PANTHER" id="PTHR22847">
    <property type="entry name" value="WD40 REPEAT PROTEIN"/>
    <property type="match status" value="1"/>
</dbReference>
<evidence type="ECO:0000256" key="6">
    <source>
        <dbReference type="ARBA" id="ARBA00022737"/>
    </source>
</evidence>
<comment type="function">
    <text evidence="1">Component of the SCF(sconB) E3 ubiquitin ligase complex involved in the regulation of sulfur metabolite repression, probably by mediating the inactivation or degradation of the metR transcription factor.</text>
</comment>
<gene>
    <name evidence="12" type="ORF">GQ26_0170500</name>
</gene>
<feature type="repeat" description="WD" evidence="9">
    <location>
        <begin position="901"/>
        <end position="940"/>
    </location>
</feature>
<feature type="region of interest" description="Disordered" evidence="10">
    <location>
        <begin position="555"/>
        <end position="596"/>
    </location>
</feature>
<name>A0A093XNG3_TALMA</name>
<dbReference type="SUPFAM" id="SSF50978">
    <property type="entry name" value="WD40 repeat-like"/>
    <property type="match status" value="1"/>
</dbReference>
<dbReference type="Pfam" id="PF12937">
    <property type="entry name" value="F-box-like"/>
    <property type="match status" value="1"/>
</dbReference>
<dbReference type="InterPro" id="IPR019775">
    <property type="entry name" value="WD40_repeat_CS"/>
</dbReference>
<dbReference type="AlphaFoldDB" id="A0A093XNG3"/>
<feature type="compositionally biased region" description="Polar residues" evidence="10">
    <location>
        <begin position="232"/>
        <end position="243"/>
    </location>
</feature>
<dbReference type="PRINTS" id="PR00320">
    <property type="entry name" value="GPROTEINBRPT"/>
</dbReference>
<dbReference type="SMART" id="SM00320">
    <property type="entry name" value="WD40"/>
    <property type="match status" value="8"/>
</dbReference>
<feature type="domain" description="F-box" evidence="11">
    <location>
        <begin position="445"/>
        <end position="492"/>
    </location>
</feature>
<feature type="compositionally biased region" description="Polar residues" evidence="10">
    <location>
        <begin position="290"/>
        <end position="307"/>
    </location>
</feature>
<keyword evidence="5 9" id="KW-0853">WD repeat</keyword>
<dbReference type="InterPro" id="IPR020472">
    <property type="entry name" value="WD40_PAC1"/>
</dbReference>
<evidence type="ECO:0000256" key="1">
    <source>
        <dbReference type="ARBA" id="ARBA00002730"/>
    </source>
</evidence>
<keyword evidence="12" id="KW-0132">Cell division</keyword>
<dbReference type="PANTHER" id="PTHR22847:SF741">
    <property type="entry name" value="E3 UBIQUITIN LIGASE COMPLEX SCF SUBUNIT SCONB-RELATED"/>
    <property type="match status" value="1"/>
</dbReference>
<dbReference type="InterPro" id="IPR001810">
    <property type="entry name" value="F-box_dom"/>
</dbReference>
<sequence>MEVPGSRSRVRDASPIPASSDHISRPTSSKSTRRREVEKHREVTTTVGPTPSIGQFSFAPATRTTVVTTTTTTTTNFPPLILNPPRSTRELNPKLYPLASYPTPSALRNFQFELDGYEGSSQNASPRASISHPSSVAASKRRAVSPFTYPDASGKRTRSLMAPLDSRGQQRKSRLGGIASATNSSVAGLATPETETTRFRFDRHAALRKRLHTEKVGQSVASAASSHGDAALSQTSTPSQSFASKPRIREQSPVEATPALEDQSSSMTRVLSDYHGQDPQSATEDDGSGETFSAENEGTQESEPYQQTAPTALSTHGSVLGQDMCLPSPSLSPVTAMNTHNPDYFLEFPDDQGTDTDSSLDNHVPVLSDTLRQKTVHNVSSSQPSMSNVAVQPRPTSLMDIPATLEFFEAIPDEMKTYMMYQLLKRCPKPTLQFVADIVNPALKCDFLALLPAELTLNIVKYFDYQTMCRASQVSKKWRHIINSDERHWKELFESAGFKLPPGELQKAIREGWGWQFPNGPEDYEKDMSTPTLKVDSDYFNQSSHLSSSFLSNPLSMDSISPRRSKRKATNRTPTRKTVRRKLTPSHRIGSPASDSSDWINEASLIEGPTAAANAAAAAIPYPDVGLSSLRSLHLYKSLYRRHLSIQKSWMRSDLKPRHLAFRAHDRHVVTCLQFDSEKILTGSDDTKIHVYDTKTGALRSVLEGHEGGVWALEYHQNTLVSGSTDRSVRVWDIEKAKCTQVFHGHTSTVRCLQILLPAEVGKNPDGSSIMMPKEPLIITGSRDSNLRVWKLPKPTDPYYLDAGSHAEDTDCPYFLRTLSGHQYSVRAIAAHGDTLVSGSYDCTVRVWKISTGECMHRLQGHTLKVYSVVLDVERNRCISGSMDNMVKVWSLDTGALLYNLEGHTSLVGLLDLKGNRLVSGAADSTLRIWDPENGQCKNTLTAHTGAITCFQHDGEKIISGSDRTLKMWNVRNGECVKDLLRDLSGVWQVRFNERTCVAAVQRDGLTYIEVLDFGAFRDGVPEYRLGKRILVDRFGLSVDNDDDEDDYDATE</sequence>